<dbReference type="InterPro" id="IPR001584">
    <property type="entry name" value="Integrase_cat-core"/>
</dbReference>
<dbReference type="PROSITE" id="PS50994">
    <property type="entry name" value="INTEGRASE"/>
    <property type="match status" value="1"/>
</dbReference>
<name>A0A4Y2QWB6_ARAVE</name>
<evidence type="ECO:0000313" key="2">
    <source>
        <dbReference type="EMBL" id="GBN67663.1"/>
    </source>
</evidence>
<reference evidence="2 3" key="1">
    <citation type="journal article" date="2019" name="Sci. Rep.">
        <title>Orb-weaving spider Araneus ventricosus genome elucidates the spidroin gene catalogue.</title>
        <authorList>
            <person name="Kono N."/>
            <person name="Nakamura H."/>
            <person name="Ohtoshi R."/>
            <person name="Moran D.A.P."/>
            <person name="Shinohara A."/>
            <person name="Yoshida Y."/>
            <person name="Fujiwara M."/>
            <person name="Mori M."/>
            <person name="Tomita M."/>
            <person name="Arakawa K."/>
        </authorList>
    </citation>
    <scope>NUCLEOTIDE SEQUENCE [LARGE SCALE GENOMIC DNA]</scope>
</reference>
<keyword evidence="3" id="KW-1185">Reference proteome</keyword>
<proteinExistence type="predicted"/>
<dbReference type="Proteomes" id="UP000499080">
    <property type="component" value="Unassembled WGS sequence"/>
</dbReference>
<protein>
    <recommendedName>
        <fullName evidence="1">Integrase catalytic domain-containing protein</fullName>
    </recommendedName>
</protein>
<organism evidence="2 3">
    <name type="scientific">Araneus ventricosus</name>
    <name type="common">Orbweaver spider</name>
    <name type="synonym">Epeira ventricosa</name>
    <dbReference type="NCBI Taxonomy" id="182803"/>
    <lineage>
        <taxon>Eukaryota</taxon>
        <taxon>Metazoa</taxon>
        <taxon>Ecdysozoa</taxon>
        <taxon>Arthropoda</taxon>
        <taxon>Chelicerata</taxon>
        <taxon>Arachnida</taxon>
        <taxon>Araneae</taxon>
        <taxon>Araneomorphae</taxon>
        <taxon>Entelegynae</taxon>
        <taxon>Araneoidea</taxon>
        <taxon>Araneidae</taxon>
        <taxon>Araneus</taxon>
    </lineage>
</organism>
<dbReference type="PANTHER" id="PTHR37984">
    <property type="entry name" value="PROTEIN CBG26694"/>
    <property type="match status" value="1"/>
</dbReference>
<dbReference type="SUPFAM" id="SSF53098">
    <property type="entry name" value="Ribonuclease H-like"/>
    <property type="match status" value="1"/>
</dbReference>
<dbReference type="InterPro" id="IPR036397">
    <property type="entry name" value="RNaseH_sf"/>
</dbReference>
<dbReference type="GO" id="GO:0003676">
    <property type="term" value="F:nucleic acid binding"/>
    <property type="evidence" value="ECO:0007669"/>
    <property type="project" value="InterPro"/>
</dbReference>
<sequence length="150" mass="17210">MEIGWQVTIDDISKDHGAVIQSRLVSALIECCHIDHCLTTVYHPQAKEDTGCFNKILVDILSMFVDTEQKNWNMILPFVTFAYNTTKQEMTGFTPLYLLHGGEAETTLDAKLLFYPHDVHDDYISNMISRAEESRQLLRLRTLEAQDKDS</sequence>
<dbReference type="Gene3D" id="3.30.420.10">
    <property type="entry name" value="Ribonuclease H-like superfamily/Ribonuclease H"/>
    <property type="match status" value="1"/>
</dbReference>
<feature type="domain" description="Integrase catalytic" evidence="1">
    <location>
        <begin position="1"/>
        <end position="103"/>
    </location>
</feature>
<dbReference type="GO" id="GO:0015074">
    <property type="term" value="P:DNA integration"/>
    <property type="evidence" value="ECO:0007669"/>
    <property type="project" value="InterPro"/>
</dbReference>
<dbReference type="OrthoDB" id="6428870at2759"/>
<gene>
    <name evidence="2" type="ORF">AVEN_21354_1</name>
</gene>
<dbReference type="InterPro" id="IPR012337">
    <property type="entry name" value="RNaseH-like_sf"/>
</dbReference>
<accession>A0A4Y2QWB6</accession>
<dbReference type="EMBL" id="BGPR01015011">
    <property type="protein sequence ID" value="GBN67663.1"/>
    <property type="molecule type" value="Genomic_DNA"/>
</dbReference>
<dbReference type="AlphaFoldDB" id="A0A4Y2QWB6"/>
<dbReference type="PANTHER" id="PTHR37984:SF15">
    <property type="entry name" value="INTEGRASE CATALYTIC DOMAIN-CONTAINING PROTEIN"/>
    <property type="match status" value="1"/>
</dbReference>
<evidence type="ECO:0000313" key="3">
    <source>
        <dbReference type="Proteomes" id="UP000499080"/>
    </source>
</evidence>
<evidence type="ECO:0000259" key="1">
    <source>
        <dbReference type="PROSITE" id="PS50994"/>
    </source>
</evidence>
<dbReference type="InterPro" id="IPR050951">
    <property type="entry name" value="Retrovirus_Pol_polyprotein"/>
</dbReference>
<comment type="caution">
    <text evidence="2">The sequence shown here is derived from an EMBL/GenBank/DDBJ whole genome shotgun (WGS) entry which is preliminary data.</text>
</comment>